<evidence type="ECO:0000313" key="11">
    <source>
        <dbReference type="EMBL" id="KAI0307491.1"/>
    </source>
</evidence>
<evidence type="ECO:0000256" key="6">
    <source>
        <dbReference type="ARBA" id="ARBA00022786"/>
    </source>
</evidence>
<keyword evidence="3" id="KW-0479">Metal-binding</keyword>
<dbReference type="SUPFAM" id="SSF57850">
    <property type="entry name" value="RING/U-box"/>
    <property type="match status" value="1"/>
</dbReference>
<accession>A0AAD4MBT1</accession>
<keyword evidence="5" id="KW-0498">Mitosis</keyword>
<evidence type="ECO:0000313" key="12">
    <source>
        <dbReference type="Proteomes" id="UP001203297"/>
    </source>
</evidence>
<sequence>MSRTQTQTNASCVYGVWYSLLFCFSNNSRSMKVIVKQWHAIAQWQWDTGKTDENGDPEEDVCGICRVPFEGCCPTCKVPGDDCPLIWGECSHVFHMHCLLKWIGTAASKQQCPMDRRLWVTAERKVAASHS</sequence>
<evidence type="ECO:0000256" key="7">
    <source>
        <dbReference type="ARBA" id="ARBA00022833"/>
    </source>
</evidence>
<dbReference type="Gene3D" id="3.30.40.10">
    <property type="entry name" value="Zinc/RING finger domain, C3HC4 (zinc finger)"/>
    <property type="match status" value="1"/>
</dbReference>
<dbReference type="PANTHER" id="PTHR11210">
    <property type="entry name" value="RING BOX"/>
    <property type="match status" value="1"/>
</dbReference>
<dbReference type="GO" id="GO:0008270">
    <property type="term" value="F:zinc ion binding"/>
    <property type="evidence" value="ECO:0007669"/>
    <property type="project" value="UniProtKB-KW"/>
</dbReference>
<keyword evidence="6" id="KW-0833">Ubl conjugation pathway</keyword>
<dbReference type="GO" id="GO:0061630">
    <property type="term" value="F:ubiquitin protein ligase activity"/>
    <property type="evidence" value="ECO:0007669"/>
    <property type="project" value="InterPro"/>
</dbReference>
<reference evidence="11" key="1">
    <citation type="journal article" date="2022" name="New Phytol.">
        <title>Evolutionary transition to the ectomycorrhizal habit in the genomes of a hyperdiverse lineage of mushroom-forming fungi.</title>
        <authorList>
            <person name="Looney B."/>
            <person name="Miyauchi S."/>
            <person name="Morin E."/>
            <person name="Drula E."/>
            <person name="Courty P.E."/>
            <person name="Kohler A."/>
            <person name="Kuo A."/>
            <person name="LaButti K."/>
            <person name="Pangilinan J."/>
            <person name="Lipzen A."/>
            <person name="Riley R."/>
            <person name="Andreopoulos W."/>
            <person name="He G."/>
            <person name="Johnson J."/>
            <person name="Nolan M."/>
            <person name="Tritt A."/>
            <person name="Barry K.W."/>
            <person name="Grigoriev I.V."/>
            <person name="Nagy L.G."/>
            <person name="Hibbett D."/>
            <person name="Henrissat B."/>
            <person name="Matheny P.B."/>
            <person name="Labbe J."/>
            <person name="Martin F.M."/>
        </authorList>
    </citation>
    <scope>NUCLEOTIDE SEQUENCE</scope>
    <source>
        <strain evidence="11">BPL690</strain>
    </source>
</reference>
<dbReference type="InterPro" id="IPR001841">
    <property type="entry name" value="Znf_RING"/>
</dbReference>
<proteinExistence type="predicted"/>
<evidence type="ECO:0000259" key="10">
    <source>
        <dbReference type="PROSITE" id="PS50089"/>
    </source>
</evidence>
<dbReference type="GO" id="GO:0051301">
    <property type="term" value="P:cell division"/>
    <property type="evidence" value="ECO:0007669"/>
    <property type="project" value="UniProtKB-KW"/>
</dbReference>
<dbReference type="Pfam" id="PF12861">
    <property type="entry name" value="zf-ANAPC11"/>
    <property type="match status" value="1"/>
</dbReference>
<comment type="caution">
    <text evidence="11">The sequence shown here is derived from an EMBL/GenBank/DDBJ whole genome shotgun (WGS) entry which is preliminary data.</text>
</comment>
<dbReference type="InterPro" id="IPR013083">
    <property type="entry name" value="Znf_RING/FYVE/PHD"/>
</dbReference>
<evidence type="ECO:0000256" key="4">
    <source>
        <dbReference type="ARBA" id="ARBA00022771"/>
    </source>
</evidence>
<dbReference type="EMBL" id="WTXG01000001">
    <property type="protein sequence ID" value="KAI0307491.1"/>
    <property type="molecule type" value="Genomic_DNA"/>
</dbReference>
<evidence type="ECO:0000256" key="5">
    <source>
        <dbReference type="ARBA" id="ARBA00022776"/>
    </source>
</evidence>
<protein>
    <recommendedName>
        <fullName evidence="1">Anaphase-promoting complex subunit 11</fullName>
    </recommendedName>
</protein>
<dbReference type="GO" id="GO:0031145">
    <property type="term" value="P:anaphase-promoting complex-dependent catabolic process"/>
    <property type="evidence" value="ECO:0007669"/>
    <property type="project" value="InterPro"/>
</dbReference>
<dbReference type="PROSITE" id="PS50089">
    <property type="entry name" value="ZF_RING_2"/>
    <property type="match status" value="1"/>
</dbReference>
<evidence type="ECO:0000256" key="9">
    <source>
        <dbReference type="PROSITE-ProRule" id="PRU00175"/>
    </source>
</evidence>
<dbReference type="Proteomes" id="UP001203297">
    <property type="component" value="Unassembled WGS sequence"/>
</dbReference>
<keyword evidence="8" id="KW-0131">Cell cycle</keyword>
<keyword evidence="12" id="KW-1185">Reference proteome</keyword>
<name>A0AAD4MBT1_9AGAM</name>
<dbReference type="GO" id="GO:0097602">
    <property type="term" value="F:cullin family protein binding"/>
    <property type="evidence" value="ECO:0007669"/>
    <property type="project" value="InterPro"/>
</dbReference>
<dbReference type="CDD" id="cd16456">
    <property type="entry name" value="RING-H2_APC11"/>
    <property type="match status" value="1"/>
</dbReference>
<keyword evidence="7" id="KW-0862">Zinc</keyword>
<evidence type="ECO:0000256" key="8">
    <source>
        <dbReference type="ARBA" id="ARBA00023306"/>
    </source>
</evidence>
<dbReference type="GO" id="GO:0005680">
    <property type="term" value="C:anaphase-promoting complex"/>
    <property type="evidence" value="ECO:0007669"/>
    <property type="project" value="InterPro"/>
</dbReference>
<evidence type="ECO:0000256" key="1">
    <source>
        <dbReference type="ARBA" id="ARBA00013928"/>
    </source>
</evidence>
<keyword evidence="2" id="KW-0132">Cell division</keyword>
<gene>
    <name evidence="11" type="ORF">B0F90DRAFT_1674180</name>
</gene>
<keyword evidence="4 9" id="KW-0863">Zinc-finger</keyword>
<dbReference type="InterPro" id="IPR024991">
    <property type="entry name" value="RING-H2_APC11"/>
</dbReference>
<organism evidence="11 12">
    <name type="scientific">Multifurca ochricompacta</name>
    <dbReference type="NCBI Taxonomy" id="376703"/>
    <lineage>
        <taxon>Eukaryota</taxon>
        <taxon>Fungi</taxon>
        <taxon>Dikarya</taxon>
        <taxon>Basidiomycota</taxon>
        <taxon>Agaricomycotina</taxon>
        <taxon>Agaricomycetes</taxon>
        <taxon>Russulales</taxon>
        <taxon>Russulaceae</taxon>
        <taxon>Multifurca</taxon>
    </lineage>
</organism>
<dbReference type="InterPro" id="IPR051031">
    <property type="entry name" value="RING-box_E3_Ubiquitin_Ligase"/>
</dbReference>
<dbReference type="AlphaFoldDB" id="A0AAD4MBT1"/>
<evidence type="ECO:0000256" key="2">
    <source>
        <dbReference type="ARBA" id="ARBA00022618"/>
    </source>
</evidence>
<evidence type="ECO:0000256" key="3">
    <source>
        <dbReference type="ARBA" id="ARBA00022723"/>
    </source>
</evidence>
<feature type="domain" description="RING-type" evidence="10">
    <location>
        <begin position="73"/>
        <end position="116"/>
    </location>
</feature>